<accession>A0A2N5W7Z5</accession>
<gene>
    <name evidence="1" type="ORF">PCANC_00469</name>
</gene>
<organism evidence="1 2">
    <name type="scientific">Puccinia coronata f. sp. avenae</name>
    <dbReference type="NCBI Taxonomy" id="200324"/>
    <lineage>
        <taxon>Eukaryota</taxon>
        <taxon>Fungi</taxon>
        <taxon>Dikarya</taxon>
        <taxon>Basidiomycota</taxon>
        <taxon>Pucciniomycotina</taxon>
        <taxon>Pucciniomycetes</taxon>
        <taxon>Pucciniales</taxon>
        <taxon>Pucciniaceae</taxon>
        <taxon>Puccinia</taxon>
    </lineage>
</organism>
<keyword evidence="2" id="KW-1185">Reference proteome</keyword>
<dbReference type="AlphaFoldDB" id="A0A2N5W7Z5"/>
<reference evidence="1 2" key="1">
    <citation type="submission" date="2017-11" db="EMBL/GenBank/DDBJ databases">
        <title>De novo assembly and phasing of dikaryotic genomes from two isolates of Puccinia coronata f. sp. avenae, the causal agent of oat crown rust.</title>
        <authorList>
            <person name="Miller M.E."/>
            <person name="Zhang Y."/>
            <person name="Omidvar V."/>
            <person name="Sperschneider J."/>
            <person name="Schwessinger B."/>
            <person name="Raley C."/>
            <person name="Palmer J.M."/>
            <person name="Garnica D."/>
            <person name="Upadhyaya N."/>
            <person name="Rathjen J."/>
            <person name="Taylor J.M."/>
            <person name="Park R.F."/>
            <person name="Dodds P.N."/>
            <person name="Hirsch C.D."/>
            <person name="Kianian S.F."/>
            <person name="Figueroa M."/>
        </authorList>
    </citation>
    <scope>NUCLEOTIDE SEQUENCE [LARGE SCALE GENOMIC DNA]</scope>
    <source>
        <strain evidence="1">12NC29</strain>
    </source>
</reference>
<evidence type="ECO:0000313" key="1">
    <source>
        <dbReference type="EMBL" id="PLW58359.1"/>
    </source>
</evidence>
<proteinExistence type="predicted"/>
<protein>
    <submittedName>
        <fullName evidence="1">Uncharacterized protein</fullName>
    </submittedName>
</protein>
<evidence type="ECO:0000313" key="2">
    <source>
        <dbReference type="Proteomes" id="UP000235388"/>
    </source>
</evidence>
<name>A0A2N5W7Z5_9BASI</name>
<dbReference type="Proteomes" id="UP000235388">
    <property type="component" value="Unassembled WGS sequence"/>
</dbReference>
<sequence length="116" mass="12555">MSVAGGLGVLRRVPRLRVLVRLDLYMGYALRHPLYIYPAANSAVFPLRQPLILGSASIWPATQSFAGMGGSTPSYNGHHLTSLAALLCQTWGVLPKVLPWRPLPLSHAKGSISSHE</sequence>
<comment type="caution">
    <text evidence="1">The sequence shown here is derived from an EMBL/GenBank/DDBJ whole genome shotgun (WGS) entry which is preliminary data.</text>
</comment>
<dbReference type="EMBL" id="PGCJ01000003">
    <property type="protein sequence ID" value="PLW58359.1"/>
    <property type="molecule type" value="Genomic_DNA"/>
</dbReference>